<dbReference type="AGR" id="WB:WBGene00303048"/>
<proteinExistence type="predicted"/>
<organism evidence="1 2">
    <name type="scientific">Caenorhabditis elegans</name>
    <dbReference type="NCBI Taxonomy" id="6239"/>
    <lineage>
        <taxon>Eukaryota</taxon>
        <taxon>Metazoa</taxon>
        <taxon>Ecdysozoa</taxon>
        <taxon>Nematoda</taxon>
        <taxon>Chromadorea</taxon>
        <taxon>Rhabditida</taxon>
        <taxon>Rhabditina</taxon>
        <taxon>Rhabditomorpha</taxon>
        <taxon>Rhabditoidea</taxon>
        <taxon>Rhabditidae</taxon>
        <taxon>Peloderinae</taxon>
        <taxon>Caenorhabditis</taxon>
    </lineage>
</organism>
<dbReference type="EMBL" id="BX284605">
    <property type="protein sequence ID" value="SPC47959.1"/>
    <property type="molecule type" value="Genomic_DNA"/>
</dbReference>
<dbReference type="WormBase" id="F55C5.17">
    <property type="protein sequence ID" value="CE52512"/>
    <property type="gene ID" value="WBGene00303048"/>
</dbReference>
<name>A0A2K5ATY8_CAEEL</name>
<sequence length="12" mass="1461">MSLFTVPLRFLH</sequence>
<dbReference type="InParanoid" id="A0A2K5ATY8"/>
<keyword evidence="2" id="KW-1185">Reference proteome</keyword>
<accession>A0A2K5ATY8</accession>
<evidence type="ECO:0000313" key="1">
    <source>
        <dbReference type="EMBL" id="SPC47959.1"/>
    </source>
</evidence>
<reference evidence="1 2" key="1">
    <citation type="journal article" date="1998" name="Science">
        <title>Genome sequence of the nematode C. elegans: a platform for investigating biology.</title>
        <authorList>
            <consortium name="The C. elegans sequencing consortium"/>
            <person name="Sulson J.E."/>
            <person name="Waterston R."/>
        </authorList>
    </citation>
    <scope>NUCLEOTIDE SEQUENCE [LARGE SCALE GENOMIC DNA]</scope>
    <source>
        <strain evidence="1 2">Bristol N2</strain>
    </source>
</reference>
<protein>
    <submittedName>
        <fullName evidence="1">Uncharacterized protein</fullName>
    </submittedName>
</protein>
<dbReference type="Proteomes" id="UP000001940">
    <property type="component" value="Chromosome V"/>
</dbReference>
<evidence type="ECO:0000313" key="3">
    <source>
        <dbReference type="WormBase" id="F55C5.17"/>
    </source>
</evidence>
<gene>
    <name evidence="1" type="ORF">CELE_F55C5.17</name>
    <name evidence="1 3" type="ORF">F55C5.17</name>
</gene>
<evidence type="ECO:0000313" key="2">
    <source>
        <dbReference type="Proteomes" id="UP000001940"/>
    </source>
</evidence>
<dbReference type="OrthoDB" id="5957665at2759"/>